<dbReference type="GO" id="GO:0034314">
    <property type="term" value="P:Arp2/3 complex-mediated actin nucleation"/>
    <property type="evidence" value="ECO:0007669"/>
    <property type="project" value="InterPro"/>
</dbReference>
<evidence type="ECO:0000313" key="9">
    <source>
        <dbReference type="EMBL" id="GJN93750.1"/>
    </source>
</evidence>
<name>A0AAV5GW96_9BASI</name>
<evidence type="ECO:0000256" key="6">
    <source>
        <dbReference type="ARBA" id="ARBA00060329"/>
    </source>
</evidence>
<accession>A0AAV5GW96</accession>
<dbReference type="PANTHER" id="PTHR12644">
    <property type="entry name" value="ARP2/3 COMPLEX 16 KD SUBUNIT P16-ARC"/>
    <property type="match status" value="1"/>
</dbReference>
<gene>
    <name evidence="9" type="ORF">Rhopal_006807-T1</name>
</gene>
<dbReference type="GO" id="GO:0044396">
    <property type="term" value="P:actin cortical patch organization"/>
    <property type="evidence" value="ECO:0007669"/>
    <property type="project" value="UniProtKB-ARBA"/>
</dbReference>
<dbReference type="FunFam" id="1.25.40.190:FF:000003">
    <property type="entry name" value="Actin-related protein 2/3 complex subunit 5"/>
    <property type="match status" value="1"/>
</dbReference>
<comment type="caution">
    <text evidence="9">The sequence shown here is derived from an EMBL/GenBank/DDBJ whole genome shotgun (WGS) entry which is preliminary data.</text>
</comment>
<comment type="similarity">
    <text evidence="2 7">Belongs to the ARPC5 family.</text>
</comment>
<evidence type="ECO:0000256" key="8">
    <source>
        <dbReference type="SAM" id="MobiDB-lite"/>
    </source>
</evidence>
<comment type="subcellular location">
    <subcellularLocation>
        <location evidence="1">Cytoplasm</location>
        <location evidence="1">Cytoskeleton</location>
    </subcellularLocation>
</comment>
<evidence type="ECO:0000256" key="2">
    <source>
        <dbReference type="ARBA" id="ARBA00006084"/>
    </source>
</evidence>
<dbReference type="InterPro" id="IPR036743">
    <property type="entry name" value="ARPC5_sf"/>
</dbReference>
<dbReference type="Pfam" id="PF04699">
    <property type="entry name" value="P16-Arc"/>
    <property type="match status" value="1"/>
</dbReference>
<evidence type="ECO:0000313" key="10">
    <source>
        <dbReference type="Proteomes" id="UP001342314"/>
    </source>
</evidence>
<comment type="function">
    <text evidence="7">Functions as component of the Arp2/3 complex which is involved in regulation of actin polymerization and together with an activating nucleation-promoting factor (NPF) mediates the formation of branched actin networks. Arp2/3 complex plays a critical role in the control of cell morphogenesis via the modulation of cell polarity development.</text>
</comment>
<sequence length="162" mass="17885">MASTANFRRIDIDQYDEDRVLASSLYHPDPRQPAQALADAQSKDRSVKGLLQRGDVAAALKDALRDGEWPYGEDSVPEIKQAKATALSTVLSILNSTRSTDIPALVQQLEPSEQVTLMKYLYKAMENLGDTSGNVVLGWHEKLTEVAGIGCIVRVMSDRRRV</sequence>
<evidence type="ECO:0000256" key="5">
    <source>
        <dbReference type="ARBA" id="ARBA00040214"/>
    </source>
</evidence>
<dbReference type="GO" id="GO:0030833">
    <property type="term" value="P:regulation of actin filament polymerization"/>
    <property type="evidence" value="ECO:0007669"/>
    <property type="project" value="InterPro"/>
</dbReference>
<comment type="function">
    <text evidence="6">Functions as a component of the Arp2/3 complex which is involved in regulation of actin polymerization and together with an activating nucleation-promoting factor (NPF) mediates the formation of branched actin networks.</text>
</comment>
<dbReference type="InterPro" id="IPR006789">
    <property type="entry name" value="ARPC5"/>
</dbReference>
<dbReference type="PIRSF" id="PIRSF039096">
    <property type="entry name" value="p16-ARC"/>
    <property type="match status" value="1"/>
</dbReference>
<dbReference type="GO" id="GO:0005885">
    <property type="term" value="C:Arp2/3 protein complex"/>
    <property type="evidence" value="ECO:0007669"/>
    <property type="project" value="InterPro"/>
</dbReference>
<dbReference type="Proteomes" id="UP001342314">
    <property type="component" value="Unassembled WGS sequence"/>
</dbReference>
<dbReference type="Gene3D" id="1.25.40.190">
    <property type="entry name" value="Actin-related protein 2/3 complex subunit 5"/>
    <property type="match status" value="1"/>
</dbReference>
<protein>
    <recommendedName>
        <fullName evidence="5 7">Actin-related protein 2/3 complex subunit 5</fullName>
    </recommendedName>
</protein>
<keyword evidence="3" id="KW-0963">Cytoplasm</keyword>
<evidence type="ECO:0000256" key="7">
    <source>
        <dbReference type="RuleBase" id="RU004301"/>
    </source>
</evidence>
<dbReference type="AlphaFoldDB" id="A0AAV5GW96"/>
<proteinExistence type="inferred from homology"/>
<evidence type="ECO:0000256" key="4">
    <source>
        <dbReference type="ARBA" id="ARBA00023212"/>
    </source>
</evidence>
<keyword evidence="10" id="KW-1185">Reference proteome</keyword>
<dbReference type="EMBL" id="BQKY01000015">
    <property type="protein sequence ID" value="GJN93750.1"/>
    <property type="molecule type" value="Genomic_DNA"/>
</dbReference>
<reference evidence="9 10" key="1">
    <citation type="submission" date="2021-12" db="EMBL/GenBank/DDBJ databases">
        <title>High titer production of polyol ester of fatty acids by Rhodotorula paludigena BS15 towards product separation-free biomass refinery.</title>
        <authorList>
            <person name="Mano J."/>
            <person name="Ono H."/>
            <person name="Tanaka T."/>
            <person name="Naito K."/>
            <person name="Sushida H."/>
            <person name="Ike M."/>
            <person name="Tokuyasu K."/>
            <person name="Kitaoka M."/>
        </authorList>
    </citation>
    <scope>NUCLEOTIDE SEQUENCE [LARGE SCALE GENOMIC DNA]</scope>
    <source>
        <strain evidence="9 10">BS15</strain>
    </source>
</reference>
<dbReference type="SUPFAM" id="SSF69103">
    <property type="entry name" value="Arp2/3 complex 16 kDa subunit ARPC5"/>
    <property type="match status" value="1"/>
</dbReference>
<keyword evidence="4 7" id="KW-0206">Cytoskeleton</keyword>
<organism evidence="9 10">
    <name type="scientific">Rhodotorula paludigena</name>
    <dbReference type="NCBI Taxonomy" id="86838"/>
    <lineage>
        <taxon>Eukaryota</taxon>
        <taxon>Fungi</taxon>
        <taxon>Dikarya</taxon>
        <taxon>Basidiomycota</taxon>
        <taxon>Pucciniomycotina</taxon>
        <taxon>Microbotryomycetes</taxon>
        <taxon>Sporidiobolales</taxon>
        <taxon>Sporidiobolaceae</taxon>
        <taxon>Rhodotorula</taxon>
    </lineage>
</organism>
<feature type="region of interest" description="Disordered" evidence="8">
    <location>
        <begin position="25"/>
        <end position="45"/>
    </location>
</feature>
<evidence type="ECO:0000256" key="1">
    <source>
        <dbReference type="ARBA" id="ARBA00004245"/>
    </source>
</evidence>
<evidence type="ECO:0000256" key="3">
    <source>
        <dbReference type="ARBA" id="ARBA00022490"/>
    </source>
</evidence>